<keyword evidence="9 10" id="KW-0066">ATP synthesis</keyword>
<dbReference type="Gene3D" id="2.60.15.10">
    <property type="entry name" value="F0F1 ATP synthase delta/epsilon subunit, N-terminal"/>
    <property type="match status" value="1"/>
</dbReference>
<dbReference type="NCBIfam" id="NF011323">
    <property type="entry name" value="PRK14736.1"/>
    <property type="match status" value="1"/>
</dbReference>
<evidence type="ECO:0000256" key="1">
    <source>
        <dbReference type="ARBA" id="ARBA00003543"/>
    </source>
</evidence>
<evidence type="ECO:0000256" key="3">
    <source>
        <dbReference type="ARBA" id="ARBA00005712"/>
    </source>
</evidence>
<protein>
    <recommendedName>
        <fullName evidence="10">ATP synthase epsilon chain</fullName>
    </recommendedName>
    <alternativeName>
        <fullName evidence="10">ATP synthase F1 sector epsilon subunit</fullName>
    </alternativeName>
    <alternativeName>
        <fullName evidence="10">F-ATPase epsilon subunit</fullName>
    </alternativeName>
</protein>
<keyword evidence="7 10" id="KW-0472">Membrane</keyword>
<keyword evidence="4 10" id="KW-0813">Transport</keyword>
<comment type="subunit">
    <text evidence="10 11">F-type ATPases have 2 components, CF(1) - the catalytic core - and CF(0) - the membrane proton channel. CF(1) has five subunits: alpha(3), beta(3), gamma(1), delta(1), epsilon(1). CF(0) has three main subunits: a, b and c.</text>
</comment>
<keyword evidence="10" id="KW-1003">Cell membrane</keyword>
<dbReference type="CDD" id="cd12152">
    <property type="entry name" value="F1-ATPase_delta"/>
    <property type="match status" value="1"/>
</dbReference>
<dbReference type="Proteomes" id="UP000244755">
    <property type="component" value="Chromosome 1"/>
</dbReference>
<accession>A0A2R4WND5</accession>
<keyword evidence="8 10" id="KW-0139">CF(1)</keyword>
<evidence type="ECO:0000256" key="7">
    <source>
        <dbReference type="ARBA" id="ARBA00023136"/>
    </source>
</evidence>
<dbReference type="PANTHER" id="PTHR13822">
    <property type="entry name" value="ATP SYNTHASE DELTA/EPSILON CHAIN"/>
    <property type="match status" value="1"/>
</dbReference>
<dbReference type="Pfam" id="PF02823">
    <property type="entry name" value="ATP-synt_DE_N"/>
    <property type="match status" value="1"/>
</dbReference>
<sequence>MAGLIAELVSPERIVFSGEVRSVLLPGADGDMTILPGHAPIVTLLQAGIVFATDATGTGRRAYVSGGFAEVTATRVTILAERVTAVEEMTFDRIDAEIAQIRMEQDSSEDLDEKARCEVSISRLEQIRSSLAL</sequence>
<dbReference type="PANTHER" id="PTHR13822:SF10">
    <property type="entry name" value="ATP SYNTHASE EPSILON CHAIN, CHLOROPLASTIC"/>
    <property type="match status" value="1"/>
</dbReference>
<organism evidence="13 14">
    <name type="scientific">Methylobacterium currus</name>
    <dbReference type="NCBI Taxonomy" id="2051553"/>
    <lineage>
        <taxon>Bacteria</taxon>
        <taxon>Pseudomonadati</taxon>
        <taxon>Pseudomonadota</taxon>
        <taxon>Alphaproteobacteria</taxon>
        <taxon>Hyphomicrobiales</taxon>
        <taxon>Methylobacteriaceae</taxon>
        <taxon>Methylobacterium</taxon>
    </lineage>
</organism>
<dbReference type="EMBL" id="CP028843">
    <property type="protein sequence ID" value="AWB23054.1"/>
    <property type="molecule type" value="Genomic_DNA"/>
</dbReference>
<dbReference type="InterPro" id="IPR001469">
    <property type="entry name" value="ATP_synth_F1_dsu/esu"/>
</dbReference>
<evidence type="ECO:0000259" key="12">
    <source>
        <dbReference type="Pfam" id="PF02823"/>
    </source>
</evidence>
<dbReference type="GO" id="GO:0005886">
    <property type="term" value="C:plasma membrane"/>
    <property type="evidence" value="ECO:0007669"/>
    <property type="project" value="UniProtKB-SubCell"/>
</dbReference>
<evidence type="ECO:0000256" key="2">
    <source>
        <dbReference type="ARBA" id="ARBA00004184"/>
    </source>
</evidence>
<keyword evidence="14" id="KW-1185">Reference proteome</keyword>
<evidence type="ECO:0000256" key="10">
    <source>
        <dbReference type="HAMAP-Rule" id="MF_00530"/>
    </source>
</evidence>
<evidence type="ECO:0000256" key="9">
    <source>
        <dbReference type="ARBA" id="ARBA00023310"/>
    </source>
</evidence>
<name>A0A2R4WND5_9HYPH</name>
<comment type="subcellular location">
    <subcellularLocation>
        <location evidence="10">Cell membrane</location>
        <topology evidence="10">Peripheral membrane protein</topology>
    </subcellularLocation>
    <subcellularLocation>
        <location evidence="2">Endomembrane system</location>
        <topology evidence="2">Peripheral membrane protein</topology>
    </subcellularLocation>
</comment>
<reference evidence="13 14" key="1">
    <citation type="submission" date="2018-04" db="EMBL/GenBank/DDBJ databases">
        <title>Methylobacterium sp. PR1016A genome.</title>
        <authorList>
            <person name="Park W."/>
        </authorList>
    </citation>
    <scope>NUCLEOTIDE SEQUENCE [LARGE SCALE GENOMIC DNA]</scope>
    <source>
        <strain evidence="13 14">PR1016A</strain>
    </source>
</reference>
<dbReference type="GO" id="GO:0046933">
    <property type="term" value="F:proton-transporting ATP synthase activity, rotational mechanism"/>
    <property type="evidence" value="ECO:0007669"/>
    <property type="project" value="UniProtKB-UniRule"/>
</dbReference>
<comment type="function">
    <text evidence="1 10">Produces ATP from ADP in the presence of a proton gradient across the membrane.</text>
</comment>
<dbReference type="OrthoDB" id="9799969at2"/>
<dbReference type="AlphaFoldDB" id="A0A2R4WND5"/>
<dbReference type="NCBIfam" id="TIGR01216">
    <property type="entry name" value="ATP_synt_epsi"/>
    <property type="match status" value="1"/>
</dbReference>
<feature type="domain" description="ATP synthase F1 complex delta/epsilon subunit N-terminal" evidence="12">
    <location>
        <begin position="7"/>
        <end position="82"/>
    </location>
</feature>
<dbReference type="RefSeq" id="WP_099954852.1">
    <property type="nucleotide sequence ID" value="NZ_CP028843.1"/>
</dbReference>
<dbReference type="InterPro" id="IPR020546">
    <property type="entry name" value="ATP_synth_F1_dsu/esu_N"/>
</dbReference>
<keyword evidence="5 10" id="KW-0375">Hydrogen ion transport</keyword>
<evidence type="ECO:0000256" key="5">
    <source>
        <dbReference type="ARBA" id="ARBA00022781"/>
    </source>
</evidence>
<evidence type="ECO:0000313" key="14">
    <source>
        <dbReference type="Proteomes" id="UP000244755"/>
    </source>
</evidence>
<comment type="similarity">
    <text evidence="3 10 11">Belongs to the ATPase epsilon chain family.</text>
</comment>
<evidence type="ECO:0000256" key="4">
    <source>
        <dbReference type="ARBA" id="ARBA00022448"/>
    </source>
</evidence>
<dbReference type="GO" id="GO:0012505">
    <property type="term" value="C:endomembrane system"/>
    <property type="evidence" value="ECO:0007669"/>
    <property type="project" value="UniProtKB-SubCell"/>
</dbReference>
<gene>
    <name evidence="10 13" type="primary">atpC</name>
    <name evidence="13" type="ORF">DA075_20885</name>
</gene>
<dbReference type="SUPFAM" id="SSF51344">
    <property type="entry name" value="Epsilon subunit of F1F0-ATP synthase N-terminal domain"/>
    <property type="match status" value="1"/>
</dbReference>
<dbReference type="GO" id="GO:0045259">
    <property type="term" value="C:proton-transporting ATP synthase complex"/>
    <property type="evidence" value="ECO:0007669"/>
    <property type="project" value="UniProtKB-KW"/>
</dbReference>
<keyword evidence="6 10" id="KW-0406">Ion transport</keyword>
<proteinExistence type="inferred from homology"/>
<dbReference type="HAMAP" id="MF_00530">
    <property type="entry name" value="ATP_synth_epsil_bac"/>
    <property type="match status" value="1"/>
</dbReference>
<dbReference type="GO" id="GO:0005524">
    <property type="term" value="F:ATP binding"/>
    <property type="evidence" value="ECO:0007669"/>
    <property type="project" value="UniProtKB-UniRule"/>
</dbReference>
<evidence type="ECO:0000256" key="6">
    <source>
        <dbReference type="ARBA" id="ARBA00023065"/>
    </source>
</evidence>
<evidence type="ECO:0000313" key="13">
    <source>
        <dbReference type="EMBL" id="AWB23054.1"/>
    </source>
</evidence>
<evidence type="ECO:0000256" key="11">
    <source>
        <dbReference type="RuleBase" id="RU003656"/>
    </source>
</evidence>
<dbReference type="InterPro" id="IPR036771">
    <property type="entry name" value="ATPsynth_dsu/esu_N"/>
</dbReference>
<evidence type="ECO:0000256" key="8">
    <source>
        <dbReference type="ARBA" id="ARBA00023196"/>
    </source>
</evidence>
<dbReference type="KEGG" id="mee:DA075_20885"/>